<name>A0A8T1XD04_ARASU</name>
<dbReference type="AlphaFoldDB" id="A0A8T1XD04"/>
<dbReference type="Pfam" id="PF17921">
    <property type="entry name" value="Integrase_H2C2"/>
    <property type="match status" value="1"/>
</dbReference>
<comment type="caution">
    <text evidence="5">The sequence shown here is derived from an EMBL/GenBank/DDBJ whole genome shotgun (WGS) entry which is preliminary data.</text>
</comment>
<evidence type="ECO:0000313" key="5">
    <source>
        <dbReference type="EMBL" id="KAG7529975.1"/>
    </source>
</evidence>
<dbReference type="InterPro" id="IPR041577">
    <property type="entry name" value="RT_RNaseH_2"/>
</dbReference>
<dbReference type="PANTHER" id="PTHR37984">
    <property type="entry name" value="PROTEIN CBG26694"/>
    <property type="match status" value="1"/>
</dbReference>
<evidence type="ECO:0000259" key="4">
    <source>
        <dbReference type="Pfam" id="PF17921"/>
    </source>
</evidence>
<dbReference type="EMBL" id="JAEFBJ010000112">
    <property type="protein sequence ID" value="KAG7529975.1"/>
    <property type="molecule type" value="Genomic_DNA"/>
</dbReference>
<dbReference type="Proteomes" id="UP000694251">
    <property type="component" value="Unassembled WGS sequence"/>
</dbReference>
<sequence length="634" mass="72604">MADEPASVKCMKEVQEPRGIRLHGRSANARGLYFVMLGMFLYGKFVSPKTYLRLLIPLFVSQIMMPPKCGRGARDTRQPRERTVNPSISDESVHDENLEVVAPTRQPPVNVPTANEMAMFEEFCRFQEFMRREPAMRGEPEVNAPQREPDMVVPPHYPPPPPPHPMQAHVQGTTYLDAIKYLKDVGMEFFGGKSDPIAADNWRKKWERNLDYVRCPPEGKLVFQGVKRGEGFSIISMMKVEELIEKGNDAFLATISVAREDMDIGVSEIPIVAEYVDVFEFLKGPPPSRGDAFTIELEAGMTPVSQAPYRLAPVEMAELKSYCKEHLDTIRFRLSRMIFARLLFGLGYYQKFIEGFASIAKPMTRLTGKDVKFKWTEVCGNSFPKLKGYLTEIRILVVPKTWVPYVVYIDASGIELGCVLMQGERVIASASRQLRRHEVNYPTNDLELAAVVFALKILRAYLDEKKRRWMELLANYDLDIAYRPGKANQFDDTLSRRRSDVSKDVNQADLLWRIQEAQKFDADLKKAMENKVEGFHTVENGMFMYKSRVRVPGDKGLRDAILATAHSSRFLVHPRTTSMYHDLKRYYNWNNMKRDVAAWVSKCQTCQASNDYWRQEGYLGDRGPTHQHSSVLGH</sequence>
<dbReference type="PANTHER" id="PTHR37984:SF5">
    <property type="entry name" value="PROTEIN NYNRIN-LIKE"/>
    <property type="match status" value="1"/>
</dbReference>
<keyword evidence="1" id="KW-0511">Multifunctional enzyme</keyword>
<dbReference type="Pfam" id="PF17919">
    <property type="entry name" value="RT_RNaseH_2"/>
    <property type="match status" value="1"/>
</dbReference>
<dbReference type="GO" id="GO:0003824">
    <property type="term" value="F:catalytic activity"/>
    <property type="evidence" value="ECO:0007669"/>
    <property type="project" value="UniProtKB-KW"/>
</dbReference>
<dbReference type="CDD" id="cd09274">
    <property type="entry name" value="RNase_HI_RT_Ty3"/>
    <property type="match status" value="1"/>
</dbReference>
<protein>
    <submittedName>
        <fullName evidence="5">Uncharacterized protein</fullName>
    </submittedName>
</protein>
<gene>
    <name evidence="5" type="ORF">ISN44_Un112g000200</name>
</gene>
<organism evidence="5 6">
    <name type="scientific">Arabidopsis suecica</name>
    <name type="common">Swedish thale-cress</name>
    <name type="synonym">Cardaminopsis suecica</name>
    <dbReference type="NCBI Taxonomy" id="45249"/>
    <lineage>
        <taxon>Eukaryota</taxon>
        <taxon>Viridiplantae</taxon>
        <taxon>Streptophyta</taxon>
        <taxon>Embryophyta</taxon>
        <taxon>Tracheophyta</taxon>
        <taxon>Spermatophyta</taxon>
        <taxon>Magnoliopsida</taxon>
        <taxon>eudicotyledons</taxon>
        <taxon>Gunneridae</taxon>
        <taxon>Pentapetalae</taxon>
        <taxon>rosids</taxon>
        <taxon>malvids</taxon>
        <taxon>Brassicales</taxon>
        <taxon>Brassicaceae</taxon>
        <taxon>Camelineae</taxon>
        <taxon>Arabidopsis</taxon>
    </lineage>
</organism>
<evidence type="ECO:0000313" key="6">
    <source>
        <dbReference type="Proteomes" id="UP000694251"/>
    </source>
</evidence>
<proteinExistence type="predicted"/>
<evidence type="ECO:0000256" key="1">
    <source>
        <dbReference type="ARBA" id="ARBA00023268"/>
    </source>
</evidence>
<feature type="region of interest" description="Disordered" evidence="2">
    <location>
        <begin position="69"/>
        <end position="88"/>
    </location>
</feature>
<dbReference type="InterPro" id="IPR050951">
    <property type="entry name" value="Retrovirus_Pol_polyprotein"/>
</dbReference>
<reference evidence="5 6" key="1">
    <citation type="submission" date="2020-12" db="EMBL/GenBank/DDBJ databases">
        <title>Concerted genomic and epigenomic changes stabilize Arabidopsis allopolyploids.</title>
        <authorList>
            <person name="Chen Z."/>
        </authorList>
    </citation>
    <scope>NUCLEOTIDE SEQUENCE [LARGE SCALE GENOMIC DNA]</scope>
    <source>
        <strain evidence="5">As9502</strain>
        <tissue evidence="5">Leaf</tissue>
    </source>
</reference>
<feature type="compositionally biased region" description="Basic and acidic residues" evidence="2">
    <location>
        <begin position="72"/>
        <end position="83"/>
    </location>
</feature>
<dbReference type="InterPro" id="IPR041588">
    <property type="entry name" value="Integrase_H2C2"/>
</dbReference>
<evidence type="ECO:0000256" key="2">
    <source>
        <dbReference type="SAM" id="MobiDB-lite"/>
    </source>
</evidence>
<feature type="domain" description="Integrase zinc-binding" evidence="4">
    <location>
        <begin position="555"/>
        <end position="610"/>
    </location>
</feature>
<evidence type="ECO:0000259" key="3">
    <source>
        <dbReference type="Pfam" id="PF17919"/>
    </source>
</evidence>
<feature type="domain" description="Reverse transcriptase/retrotransposon-derived protein RNase H-like" evidence="3">
    <location>
        <begin position="375"/>
        <end position="465"/>
    </location>
</feature>
<keyword evidence="6" id="KW-1185">Reference proteome</keyword>
<dbReference type="OrthoDB" id="1100150at2759"/>
<accession>A0A8T1XD04</accession>